<sequence>MGKRKASSSIGNNAKTVKLSQVVPSSLPVQNSSNDKEIVYPASFNSTSELMKKVKVLFTSNRDECEKELSILKEIKGMLDNVKVSYFKNITKGHPMKLAEENLNSCIDKINQVIGVDVTFVGSSGLGKSSLINMIIGEPILPCGDDIGHITRSILELSYAKNYEVIVQYCNEEEFNKRRALAPKEFASITYEEKKDSHETVNSVGDIREFLDKQFREMKDLDLIKVDKILGKLPVQLLQDFNLTIRDTPGYKSGTFSRIYQHFIEKSITKTNMILFFSEGCRGDVSTSIFSDFINPILMKAHKNPPSVKMLIGGRNISDEKVMQFKKLKEKVSPNKIDFAKLLSMYTDMDLEDVIQKLEPFTVDLPVNAQLPTLPVGEEFNIKNLREVCISIINRFNTLIVPHLESNEFESQKQDFLENFMHGLVEEQGRILHSERKNIIEITCALVPLLMSICVNNFSEKQTQYYLRKIENDLCAYMYDITQKFSDIAIEEYNNDCAIESYDLYMDKLRKSISKRLKDTISFQGFKKIALNAISEVSENYPSITLSHNRKTLLLSNIEQVLTSCKRNITTVCKQLYENLTSNPIFRKEFQKNTHLKQHTNIKNEIKTNMIVLTNFFNSLFDKNNNAKVNLIVETKFKLTELFEHYKHESQDDEYIYSINSNLPIPSKESINHTFKLTLPTEPLKYWTNHDEKEPWNHLSNCLATNDSLLKEKILRNPSKMNRELIVDFNGTRIDFSNQNKIQLYNLPVIHNLSKFQTLFTGNDEFIAPIMIFAKDEIKQNLICNTLSKNINSDNFLVFIFCQESNWSSISKLVKDNSSCYVIKVKSKKFNKGIFETSALEISKHYNFPIYHTMTQYTGRVQEYVSDLKSFKTASFTFIRYLRFSQITMKKELLEIDVTNLKKNIGQFLARVRIFITKLTSNDYQCFFDDTFETSNLMNNNSDSESFMLKLRELDEATGTSFAEDFLKIRLATNKARLVLWNGSSNMVKEFKVFNVKKNNYFISYRHDLNSINTCYTPSMVNALDDQKLFDCACLEEYCEQSLKSGLLFSGAGQFICYGFKFEKFNDDDYESENE</sequence>
<dbReference type="InterPro" id="IPR045063">
    <property type="entry name" value="Dynamin_N"/>
</dbReference>
<dbReference type="RefSeq" id="XP_002669687.1">
    <property type="nucleotide sequence ID" value="XM_002669641.1"/>
</dbReference>
<name>D2W1M4_NAEGR</name>
<dbReference type="EMBL" id="GG738923">
    <property type="protein sequence ID" value="EFC36943.1"/>
    <property type="molecule type" value="Genomic_DNA"/>
</dbReference>
<accession>D2W1M4</accession>
<keyword evidence="3" id="KW-1185">Reference proteome</keyword>
<dbReference type="InterPro" id="IPR027417">
    <property type="entry name" value="P-loop_NTPase"/>
</dbReference>
<dbReference type="GeneID" id="8856192"/>
<evidence type="ECO:0000259" key="1">
    <source>
        <dbReference type="Pfam" id="PF00350"/>
    </source>
</evidence>
<evidence type="ECO:0000313" key="2">
    <source>
        <dbReference type="EMBL" id="EFC36943.1"/>
    </source>
</evidence>
<organism evidence="3">
    <name type="scientific">Naegleria gruberi</name>
    <name type="common">Amoeba</name>
    <dbReference type="NCBI Taxonomy" id="5762"/>
    <lineage>
        <taxon>Eukaryota</taxon>
        <taxon>Discoba</taxon>
        <taxon>Heterolobosea</taxon>
        <taxon>Tetramitia</taxon>
        <taxon>Eutetramitia</taxon>
        <taxon>Vahlkampfiidae</taxon>
        <taxon>Naegleria</taxon>
    </lineage>
</organism>
<dbReference type="VEuPathDB" id="AmoebaDB:NAEGRDRAFT_75306"/>
<dbReference type="AlphaFoldDB" id="D2W1M4"/>
<dbReference type="Gene3D" id="3.40.50.300">
    <property type="entry name" value="P-loop containing nucleotide triphosphate hydrolases"/>
    <property type="match status" value="1"/>
</dbReference>
<dbReference type="Pfam" id="PF00350">
    <property type="entry name" value="Dynamin_N"/>
    <property type="match status" value="1"/>
</dbReference>
<dbReference type="SUPFAM" id="SSF52540">
    <property type="entry name" value="P-loop containing nucleoside triphosphate hydrolases"/>
    <property type="match status" value="1"/>
</dbReference>
<dbReference type="Proteomes" id="UP000006671">
    <property type="component" value="Unassembled WGS sequence"/>
</dbReference>
<evidence type="ECO:0000313" key="3">
    <source>
        <dbReference type="Proteomes" id="UP000006671"/>
    </source>
</evidence>
<protein>
    <submittedName>
        <fullName evidence="2">Predicted protein</fullName>
    </submittedName>
</protein>
<proteinExistence type="predicted"/>
<gene>
    <name evidence="2" type="ORF">NAEGRDRAFT_75306</name>
</gene>
<dbReference type="OrthoDB" id="8954335at2759"/>
<dbReference type="InParanoid" id="D2W1M4"/>
<feature type="domain" description="Dynamin N-terminal" evidence="1">
    <location>
        <begin position="118"/>
        <end position="288"/>
    </location>
</feature>
<dbReference type="KEGG" id="ngr:NAEGRDRAFT_75306"/>
<reference evidence="2 3" key="1">
    <citation type="journal article" date="2010" name="Cell">
        <title>The genome of Naegleria gruberi illuminates early eukaryotic versatility.</title>
        <authorList>
            <person name="Fritz-Laylin L.K."/>
            <person name="Prochnik S.E."/>
            <person name="Ginger M.L."/>
            <person name="Dacks J.B."/>
            <person name="Carpenter M.L."/>
            <person name="Field M.C."/>
            <person name="Kuo A."/>
            <person name="Paredez A."/>
            <person name="Chapman J."/>
            <person name="Pham J."/>
            <person name="Shu S."/>
            <person name="Neupane R."/>
            <person name="Cipriano M."/>
            <person name="Mancuso J."/>
            <person name="Tu H."/>
            <person name="Salamov A."/>
            <person name="Lindquist E."/>
            <person name="Shapiro H."/>
            <person name="Lucas S."/>
            <person name="Grigoriev I.V."/>
            <person name="Cande W.Z."/>
            <person name="Fulton C."/>
            <person name="Rokhsar D.S."/>
            <person name="Dawson S.C."/>
        </authorList>
    </citation>
    <scope>NUCLEOTIDE SEQUENCE [LARGE SCALE GENOMIC DNA]</scope>
    <source>
        <strain evidence="2 3">NEG-M</strain>
    </source>
</reference>